<comment type="cofactor">
    <cofactor evidence="19 22">
        <name>Ca(2+)</name>
        <dbReference type="ChEBI" id="CHEBI:29108"/>
    </cofactor>
    <text evidence="19 22">Binds 2 calcium ions per subunit.</text>
</comment>
<evidence type="ECO:0000256" key="10">
    <source>
        <dbReference type="ARBA" id="ARBA00022729"/>
    </source>
</evidence>
<evidence type="ECO:0000256" key="12">
    <source>
        <dbReference type="ARBA" id="ARBA00023002"/>
    </source>
</evidence>
<feature type="binding site" evidence="19">
    <location>
        <position position="151"/>
    </location>
    <ligand>
        <name>Ca(2+)</name>
        <dbReference type="ChEBI" id="CHEBI:29108"/>
        <label>1</label>
    </ligand>
</feature>
<dbReference type="GO" id="GO:0140825">
    <property type="term" value="F:lactoperoxidase activity"/>
    <property type="evidence" value="ECO:0007669"/>
    <property type="project" value="UniProtKB-EC"/>
</dbReference>
<evidence type="ECO:0000256" key="5">
    <source>
        <dbReference type="ARBA" id="ARBA00012313"/>
    </source>
</evidence>
<evidence type="ECO:0000256" key="20">
    <source>
        <dbReference type="PIRSR" id="PIRSR600823-4"/>
    </source>
</evidence>
<evidence type="ECO:0000256" key="4">
    <source>
        <dbReference type="ARBA" id="ARBA00006873"/>
    </source>
</evidence>
<name>A0AB40BH40_DIOCR</name>
<dbReference type="FunFam" id="1.10.520.10:FF:000006">
    <property type="entry name" value="Peroxidase"/>
    <property type="match status" value="1"/>
</dbReference>
<dbReference type="PRINTS" id="PR00461">
    <property type="entry name" value="PLPEROXIDASE"/>
</dbReference>
<feature type="binding site" evidence="19">
    <location>
        <position position="314"/>
    </location>
    <ligand>
        <name>Ca(2+)</name>
        <dbReference type="ChEBI" id="CHEBI:29108"/>
        <label>2</label>
    </ligand>
</feature>
<feature type="disulfide bond" evidence="21">
    <location>
        <begin position="269"/>
        <end position="301"/>
    </location>
</feature>
<dbReference type="Proteomes" id="UP001515500">
    <property type="component" value="Chromosome 1"/>
</dbReference>
<dbReference type="AlphaFoldDB" id="A0AB40BH40"/>
<keyword evidence="15" id="KW-0325">Glycoprotein</keyword>
<keyword evidence="11 19" id="KW-0106">Calcium</keyword>
<dbReference type="PROSITE" id="PS50873">
    <property type="entry name" value="PEROXIDASE_4"/>
    <property type="match status" value="1"/>
</dbReference>
<evidence type="ECO:0000256" key="19">
    <source>
        <dbReference type="PIRSR" id="PIRSR600823-3"/>
    </source>
</evidence>
<keyword evidence="6 22" id="KW-0964">Secreted</keyword>
<feature type="site" description="Transition state stabilizer" evidence="20">
    <location>
        <position position="137"/>
    </location>
</feature>
<comment type="function">
    <text evidence="2">Removal of H(2)O(2), oxidation of toxic reductants, biosynthesis and degradation of lignin, suberization, auxin catabolism, response to environmental stresses such as wounding, pathogen attack and oxidative stress. These functions might be dependent on each isozyme/isoform in each plant tissue.</text>
</comment>
<accession>A0AB40BH40</accession>
<feature type="domain" description="Plant heme peroxidase family profile" evidence="23">
    <location>
        <begin position="98"/>
        <end position="395"/>
    </location>
</feature>
<feature type="disulfide bond" evidence="21">
    <location>
        <begin position="143"/>
        <end position="148"/>
    </location>
</feature>
<evidence type="ECO:0000256" key="14">
    <source>
        <dbReference type="ARBA" id="ARBA00023157"/>
    </source>
</evidence>
<dbReference type="InterPro" id="IPR002016">
    <property type="entry name" value="Haem_peroxidase"/>
</dbReference>
<dbReference type="GO" id="GO:0042744">
    <property type="term" value="P:hydrogen peroxide catabolic process"/>
    <property type="evidence" value="ECO:0007669"/>
    <property type="project" value="UniProtKB-KW"/>
</dbReference>
<keyword evidence="12 22" id="KW-0560">Oxidoreductase</keyword>
<organism evidence="24 25">
    <name type="scientific">Dioscorea cayennensis subsp. rotundata</name>
    <name type="common">White Guinea yam</name>
    <name type="synonym">Dioscorea rotundata</name>
    <dbReference type="NCBI Taxonomy" id="55577"/>
    <lineage>
        <taxon>Eukaryota</taxon>
        <taxon>Viridiplantae</taxon>
        <taxon>Streptophyta</taxon>
        <taxon>Embryophyta</taxon>
        <taxon>Tracheophyta</taxon>
        <taxon>Spermatophyta</taxon>
        <taxon>Magnoliopsida</taxon>
        <taxon>Liliopsida</taxon>
        <taxon>Dioscoreales</taxon>
        <taxon>Dioscoreaceae</taxon>
        <taxon>Dioscorea</taxon>
    </lineage>
</organism>
<dbReference type="GO" id="GO:0006979">
    <property type="term" value="P:response to oxidative stress"/>
    <property type="evidence" value="ECO:0007669"/>
    <property type="project" value="UniProtKB-UniRule"/>
</dbReference>
<evidence type="ECO:0000256" key="6">
    <source>
        <dbReference type="ARBA" id="ARBA00022525"/>
    </source>
</evidence>
<dbReference type="InterPro" id="IPR033905">
    <property type="entry name" value="Secretory_peroxidase"/>
</dbReference>
<comment type="cofactor">
    <cofactor evidence="19 22">
        <name>heme b</name>
        <dbReference type="ChEBI" id="CHEBI:60344"/>
    </cofactor>
    <text evidence="19 22">Binds 1 heme b (iron(II)-protoporphyrin IX) group per subunit.</text>
</comment>
<reference evidence="24" key="1">
    <citation type="submission" date="2025-05" db="UniProtKB">
        <authorList>
            <consortium name="RefSeq"/>
        </authorList>
    </citation>
    <scope>NUCLEOTIDE SEQUENCE [LARGE SCALE GENOMIC DNA]</scope>
</reference>
<dbReference type="InterPro" id="IPR019793">
    <property type="entry name" value="Peroxidases_heam-ligand_BS"/>
</dbReference>
<sequence length="397" mass="43698">MNMKFNLGAVIEMANPALFIKLEMLTMTSVLVVLIFSYSSIKSVHHAFSVLPFLRCEKLAEIRIRANVYDCFRKISKSNPISLCSHQLNFLAMSCQAQLKYGFYRGKCGFNDVEIIIRRIVAAGFAKDPTITPALIRMQFHDCFVHGCDASLLLDGDSSEKMAIPNLTVRGYDLIDEVKAALEKACPGVVSCADIIVAATRDAIALAGGWPYAVQMGRRDGRVSLASNVDLPSPFFSVAQSIAAFQKKNLTTTDMVILLGGHTVGIAHCANFVNRLYNFNGTNDADKTMDPNLVTKLRTICPQNVIVNNFTSLDQNKYSSNIIDNSFYKQIIAKKGILQIDQSLALDSATKNMVTYLANGFNFPFLFNNAMVKMGAIEVLTGTQGDIRKSCRAINLP</sequence>
<evidence type="ECO:0000256" key="21">
    <source>
        <dbReference type="PIRSR" id="PIRSR600823-5"/>
    </source>
</evidence>
<feature type="binding site" evidence="19">
    <location>
        <position position="263"/>
    </location>
    <ligand>
        <name>Ca(2+)</name>
        <dbReference type="ChEBI" id="CHEBI:29108"/>
        <label>2</label>
    </ligand>
</feature>
<evidence type="ECO:0000256" key="8">
    <source>
        <dbReference type="ARBA" id="ARBA00022617"/>
    </source>
</evidence>
<evidence type="ECO:0000256" key="17">
    <source>
        <dbReference type="PIRSR" id="PIRSR600823-1"/>
    </source>
</evidence>
<evidence type="ECO:0000256" key="22">
    <source>
        <dbReference type="RuleBase" id="RU362060"/>
    </source>
</evidence>
<feature type="binding site" evidence="19">
    <location>
        <position position="145"/>
    </location>
    <ligand>
        <name>Ca(2+)</name>
        <dbReference type="ChEBI" id="CHEBI:29108"/>
        <label>1</label>
    </ligand>
</feature>
<feature type="active site" description="Proton acceptor" evidence="17">
    <location>
        <position position="141"/>
    </location>
</feature>
<protein>
    <recommendedName>
        <fullName evidence="5 22">Peroxidase</fullName>
        <ecNumber evidence="5 22">1.11.1.7</ecNumber>
    </recommendedName>
</protein>
<evidence type="ECO:0000256" key="3">
    <source>
        <dbReference type="ARBA" id="ARBA00004613"/>
    </source>
</evidence>
<evidence type="ECO:0000256" key="9">
    <source>
        <dbReference type="ARBA" id="ARBA00022723"/>
    </source>
</evidence>
<evidence type="ECO:0000259" key="23">
    <source>
        <dbReference type="PROSITE" id="PS50873"/>
    </source>
</evidence>
<evidence type="ECO:0000256" key="16">
    <source>
        <dbReference type="ARBA" id="ARBA00023324"/>
    </source>
</evidence>
<evidence type="ECO:0000256" key="15">
    <source>
        <dbReference type="ARBA" id="ARBA00023180"/>
    </source>
</evidence>
<gene>
    <name evidence="25" type="primary">LOC120262154</name>
</gene>
<dbReference type="GO" id="GO:0020037">
    <property type="term" value="F:heme binding"/>
    <property type="evidence" value="ECO:0007669"/>
    <property type="project" value="UniProtKB-UniRule"/>
</dbReference>
<feature type="binding site" evidence="19">
    <location>
        <position position="324"/>
    </location>
    <ligand>
        <name>Ca(2+)</name>
        <dbReference type="ChEBI" id="CHEBI:29108"/>
        <label>2</label>
    </ligand>
</feature>
<dbReference type="EC" id="1.11.1.7" evidence="5 22"/>
<feature type="disulfide bond" evidence="21">
    <location>
        <begin position="192"/>
        <end position="391"/>
    </location>
</feature>
<feature type="binding site" evidence="19">
    <location>
        <position position="142"/>
    </location>
    <ligand>
        <name>Ca(2+)</name>
        <dbReference type="ChEBI" id="CHEBI:29108"/>
        <label>1</label>
    </ligand>
</feature>
<keyword evidence="13 19" id="KW-0408">Iron</keyword>
<keyword evidence="16 22" id="KW-0376">Hydrogen peroxide</keyword>
<dbReference type="PRINTS" id="PR00458">
    <property type="entry name" value="PEROXIDASE"/>
</dbReference>
<dbReference type="PANTHER" id="PTHR31517">
    <property type="match status" value="1"/>
</dbReference>
<comment type="similarity">
    <text evidence="22">Belongs to the peroxidase family. Classical plant (class III) peroxidase subfamily.</text>
</comment>
<dbReference type="RefSeq" id="XP_039126162.1">
    <property type="nucleotide sequence ID" value="XM_039270228.1"/>
</dbReference>
<keyword evidence="24" id="KW-1185">Reference proteome</keyword>
<evidence type="ECO:0000256" key="1">
    <source>
        <dbReference type="ARBA" id="ARBA00000189"/>
    </source>
</evidence>
<dbReference type="Gene3D" id="1.10.520.10">
    <property type="match status" value="1"/>
</dbReference>
<dbReference type="PROSITE" id="PS00436">
    <property type="entry name" value="PEROXIDASE_2"/>
    <property type="match status" value="1"/>
</dbReference>
<dbReference type="GeneID" id="120262154"/>
<evidence type="ECO:0000256" key="18">
    <source>
        <dbReference type="PIRSR" id="PIRSR600823-2"/>
    </source>
</evidence>
<dbReference type="PROSITE" id="PS00435">
    <property type="entry name" value="PEROXIDASE_1"/>
    <property type="match status" value="1"/>
</dbReference>
<evidence type="ECO:0000313" key="24">
    <source>
        <dbReference type="Proteomes" id="UP001515500"/>
    </source>
</evidence>
<feature type="disulfide bond" evidence="21">
    <location>
        <begin position="108"/>
        <end position="186"/>
    </location>
</feature>
<dbReference type="SUPFAM" id="SSF48113">
    <property type="entry name" value="Heme-dependent peroxidases"/>
    <property type="match status" value="1"/>
</dbReference>
<dbReference type="CDD" id="cd00693">
    <property type="entry name" value="secretory_peroxidase"/>
    <property type="match status" value="1"/>
</dbReference>
<dbReference type="InterPro" id="IPR000823">
    <property type="entry name" value="Peroxidase_pln"/>
</dbReference>
<feature type="binding site" evidence="19">
    <location>
        <position position="147"/>
    </location>
    <ligand>
        <name>Ca(2+)</name>
        <dbReference type="ChEBI" id="CHEBI:29108"/>
        <label>1</label>
    </ligand>
</feature>
<feature type="binding site" evidence="19">
    <location>
        <position position="160"/>
    </location>
    <ligand>
        <name>Ca(2+)</name>
        <dbReference type="ChEBI" id="CHEBI:29108"/>
        <label>1</label>
    </ligand>
</feature>
<keyword evidence="8 22" id="KW-0349">Heme</keyword>
<evidence type="ECO:0000256" key="11">
    <source>
        <dbReference type="ARBA" id="ARBA00022837"/>
    </source>
</evidence>
<comment type="catalytic activity">
    <reaction evidence="1 22">
        <text>2 a phenolic donor + H2O2 = 2 a phenolic radical donor + 2 H2O</text>
        <dbReference type="Rhea" id="RHEA:56136"/>
        <dbReference type="ChEBI" id="CHEBI:15377"/>
        <dbReference type="ChEBI" id="CHEBI:16240"/>
        <dbReference type="ChEBI" id="CHEBI:139520"/>
        <dbReference type="ChEBI" id="CHEBI:139521"/>
        <dbReference type="EC" id="1.11.1.7"/>
    </reaction>
</comment>
<dbReference type="GO" id="GO:0046872">
    <property type="term" value="F:metal ion binding"/>
    <property type="evidence" value="ECO:0007669"/>
    <property type="project" value="UniProtKB-UniRule"/>
</dbReference>
<feature type="binding site" evidence="19">
    <location>
        <position position="149"/>
    </location>
    <ligand>
        <name>Ca(2+)</name>
        <dbReference type="ChEBI" id="CHEBI:29108"/>
        <label>1</label>
    </ligand>
</feature>
<dbReference type="FunFam" id="1.10.420.10:FF:000007">
    <property type="entry name" value="Peroxidase"/>
    <property type="match status" value="1"/>
</dbReference>
<feature type="binding site" evidence="18">
    <location>
        <position position="232"/>
    </location>
    <ligand>
        <name>substrate</name>
    </ligand>
</feature>
<comment type="similarity">
    <text evidence="4">Belongs to the peroxidase family. Ascorbate peroxidase subfamily.</text>
</comment>
<dbReference type="GO" id="GO:0005576">
    <property type="term" value="C:extracellular region"/>
    <property type="evidence" value="ECO:0007669"/>
    <property type="project" value="UniProtKB-SubCell"/>
</dbReference>
<dbReference type="InterPro" id="IPR010255">
    <property type="entry name" value="Haem_peroxidase_sf"/>
</dbReference>
<keyword evidence="7 22" id="KW-0575">Peroxidase</keyword>
<keyword evidence="10" id="KW-0732">Signal</keyword>
<evidence type="ECO:0000313" key="25">
    <source>
        <dbReference type="RefSeq" id="XP_039126162.1"/>
    </source>
</evidence>
<keyword evidence="9 19" id="KW-0479">Metal-binding</keyword>
<evidence type="ECO:0000256" key="7">
    <source>
        <dbReference type="ARBA" id="ARBA00022559"/>
    </source>
</evidence>
<dbReference type="PANTHER" id="PTHR31517:SF59">
    <property type="entry name" value="PEROXIDASE"/>
    <property type="match status" value="1"/>
</dbReference>
<dbReference type="Gene3D" id="1.10.420.10">
    <property type="entry name" value="Peroxidase, domain 2"/>
    <property type="match status" value="1"/>
</dbReference>
<proteinExistence type="inferred from homology"/>
<evidence type="ECO:0000256" key="2">
    <source>
        <dbReference type="ARBA" id="ARBA00002322"/>
    </source>
</evidence>
<evidence type="ECO:0000256" key="13">
    <source>
        <dbReference type="ARBA" id="ARBA00023004"/>
    </source>
</evidence>
<reference evidence="25" key="2">
    <citation type="submission" date="2025-08" db="UniProtKB">
        <authorList>
            <consortium name="RefSeq"/>
        </authorList>
    </citation>
    <scope>IDENTIFICATION</scope>
</reference>
<feature type="binding site" description="axial binding residue" evidence="19">
    <location>
        <position position="262"/>
    </location>
    <ligand>
        <name>heme b</name>
        <dbReference type="ChEBI" id="CHEBI:60344"/>
    </ligand>
    <ligandPart>
        <name>Fe</name>
        <dbReference type="ChEBI" id="CHEBI:18248"/>
    </ligandPart>
</feature>
<comment type="subcellular location">
    <subcellularLocation>
        <location evidence="3 22">Secreted</location>
    </subcellularLocation>
</comment>
<keyword evidence="14 21" id="KW-1015">Disulfide bond</keyword>
<dbReference type="Pfam" id="PF00141">
    <property type="entry name" value="peroxidase"/>
    <property type="match status" value="1"/>
</dbReference>
<dbReference type="InterPro" id="IPR019794">
    <property type="entry name" value="Peroxidases_AS"/>
</dbReference>